<gene>
    <name evidence="1" type="ORF">F2Q69_00059615</name>
</gene>
<dbReference type="AlphaFoldDB" id="A0A8S9RI35"/>
<reference evidence="1" key="1">
    <citation type="submission" date="2019-12" db="EMBL/GenBank/DDBJ databases">
        <title>Genome sequencing and annotation of Brassica cretica.</title>
        <authorList>
            <person name="Studholme D.J."/>
            <person name="Sarris P."/>
        </authorList>
    </citation>
    <scope>NUCLEOTIDE SEQUENCE</scope>
    <source>
        <strain evidence="1">PFS-109/04</strain>
        <tissue evidence="1">Leaf</tissue>
    </source>
</reference>
<comment type="caution">
    <text evidence="1">The sequence shown here is derived from an EMBL/GenBank/DDBJ whole genome shotgun (WGS) entry which is preliminary data.</text>
</comment>
<sequence>MARELGIRDHKDKVKDLEKVAEASADVLATSRKSQELEEGIDILKTAAETFKLEMVMAVKGARVIARWESMREWLKKQNDQWDLAKALEQYKAVIREEAMNKSVPPPTFEDKPVIPPVSDMDLFAKLSLCTGIPFCEGVFHCVVHPSVVLEPGGQLVTQRSCKDPKVVWEPEGSSIDHEIVLGPGDLEIVFGTRRLYGNPKRPYSAFLGKTTTGTCSDLAFCPSEAGPYRVSMLHVASAGSHYQTLGRPYSAFLGKTTTGTCSDLAFCPSEAGPYRVSMLHVASAGSHYQTLGAPAPRTSIILKPVGSCSPHLDYLIGSFPPGRKPLSDFGGAGVDLPGVVPKRQTLLLSTSG</sequence>
<protein>
    <submittedName>
        <fullName evidence="1">Uncharacterized protein</fullName>
    </submittedName>
</protein>
<proteinExistence type="predicted"/>
<organism evidence="1 2">
    <name type="scientific">Brassica cretica</name>
    <name type="common">Mustard</name>
    <dbReference type="NCBI Taxonomy" id="69181"/>
    <lineage>
        <taxon>Eukaryota</taxon>
        <taxon>Viridiplantae</taxon>
        <taxon>Streptophyta</taxon>
        <taxon>Embryophyta</taxon>
        <taxon>Tracheophyta</taxon>
        <taxon>Spermatophyta</taxon>
        <taxon>Magnoliopsida</taxon>
        <taxon>eudicotyledons</taxon>
        <taxon>Gunneridae</taxon>
        <taxon>Pentapetalae</taxon>
        <taxon>rosids</taxon>
        <taxon>malvids</taxon>
        <taxon>Brassicales</taxon>
        <taxon>Brassicaceae</taxon>
        <taxon>Brassiceae</taxon>
        <taxon>Brassica</taxon>
    </lineage>
</organism>
<evidence type="ECO:0000313" key="1">
    <source>
        <dbReference type="EMBL" id="KAF3572077.1"/>
    </source>
</evidence>
<accession>A0A8S9RI35</accession>
<dbReference type="EMBL" id="QGKX02000095">
    <property type="protein sequence ID" value="KAF3572077.1"/>
    <property type="molecule type" value="Genomic_DNA"/>
</dbReference>
<evidence type="ECO:0000313" key="2">
    <source>
        <dbReference type="Proteomes" id="UP000712600"/>
    </source>
</evidence>
<dbReference type="Proteomes" id="UP000712600">
    <property type="component" value="Unassembled WGS sequence"/>
</dbReference>
<name>A0A8S9RI35_BRACR</name>